<gene>
    <name evidence="3" type="ORF">LODBEIA_P04110</name>
</gene>
<evidence type="ECO:0000313" key="3">
    <source>
        <dbReference type="EMBL" id="CAK9435684.1"/>
    </source>
</evidence>
<feature type="compositionally biased region" description="Low complexity" evidence="1">
    <location>
        <begin position="525"/>
        <end position="543"/>
    </location>
</feature>
<protein>
    <recommendedName>
        <fullName evidence="2">Globin domain-containing protein</fullName>
    </recommendedName>
</protein>
<dbReference type="GeneID" id="92205607"/>
<dbReference type="EMBL" id="OZ022405">
    <property type="protein sequence ID" value="CAK9435684.1"/>
    <property type="molecule type" value="Genomic_DNA"/>
</dbReference>
<feature type="region of interest" description="Disordered" evidence="1">
    <location>
        <begin position="507"/>
        <end position="615"/>
    </location>
</feature>
<keyword evidence="4" id="KW-1185">Reference proteome</keyword>
<feature type="region of interest" description="Disordered" evidence="1">
    <location>
        <begin position="289"/>
        <end position="381"/>
    </location>
</feature>
<dbReference type="CDD" id="cd01040">
    <property type="entry name" value="Mb-like"/>
    <property type="match status" value="1"/>
</dbReference>
<feature type="region of interest" description="Disordered" evidence="1">
    <location>
        <begin position="406"/>
        <end position="451"/>
    </location>
</feature>
<dbReference type="RefSeq" id="XP_066827349.1">
    <property type="nucleotide sequence ID" value="XM_066974295.1"/>
</dbReference>
<sequence>MSELNLGPVEARNIKTSWSKLDKQQFFSKLYPNLLDQNRSLYQIFNNDDAVVRQHSEIFADCLTFIVAHIEEQALLEEFLFQFVNENQRFARTSVKYLDPMGNAFITTFKQVLNTQWTSVVELVWIKVYVFIANSILGFEEEVKSEVSSFNEADVPPLNIQRGLSHRVSVAESKPTTPRLDTHRPPPPPPVAAAAAAAMGSSLATPPRSPSTPPKMDYNVTPQSVRTNSSILNNYNSIEIDLKSNSKYKGFRRSQEIASSPIQVEIPKSESFQKVHSNISSNLKSMLLSSDSSNDDELDSLASPRRSAGGFDPRRKRSNSGSSLSTSERALPALAETPRKLVPQTPRSSRRIEDIGAIHHDEEEERDEFVTPRTSRRGSFSETYQATSIFTKLQNKKQNNLSSSLATYDEDNNKSDDSIEAAPYDPRSRKRADSNKVFLIPSPESSDVDEKEEEIFIKKQERRTPVAAPVIPPITTSVPEKRTNIITGTFDHQSFGLKGLAPIVEDDDRSSKYDSDGENKLTAKRSGSSSGDSSDSRTSSLSLHNSDYKSSINSSVGPSDAPLTSKGTAAISHQGHRQQQHLRTHSNASDDFQFNPPAPASPKRSGHKRNQSNISLNKSCSASVVSLQSSSRASLGFMRSSYVLKKEIEQQGFNHPENVVSMPNSPRLAPKTSMGSMKPPRQVYSMKSYSAVSLGGAGAGAVGNNMSRSTQSFVDAKEDTSEVGSIRRPSLPMHLAPQRASQSAAKTEKKGFMSRIASFFSSSKPSSPVTSPNQSSAPSRKQSLSMGSSQTGGVPYESTEPRSTHTYTSAPVHASKPATSCNASTMSHSKQGSSLFAAEAHPGSTQYATNLSSQTSTCASMGKPTSLFAGGANGRYKYGGSHHDLTSTYSADTTGTGLSTFFKKHNGTDVKFVPPPTKHTRKGNKYNVRKVPYNVFA</sequence>
<feature type="compositionally biased region" description="Basic and acidic residues" evidence="1">
    <location>
        <begin position="350"/>
        <end position="361"/>
    </location>
</feature>
<feature type="compositionally biased region" description="Low complexity" evidence="1">
    <location>
        <begin position="760"/>
        <end position="772"/>
    </location>
</feature>
<feature type="compositionally biased region" description="Polar residues" evidence="1">
    <location>
        <begin position="773"/>
        <end position="792"/>
    </location>
</feature>
<dbReference type="PANTHER" id="PTHR43396:SF6">
    <property type="entry name" value="ABL201WP"/>
    <property type="match status" value="1"/>
</dbReference>
<feature type="region of interest" description="Disordered" evidence="1">
    <location>
        <begin position="712"/>
        <end position="748"/>
    </location>
</feature>
<dbReference type="SUPFAM" id="SSF46458">
    <property type="entry name" value="Globin-like"/>
    <property type="match status" value="1"/>
</dbReference>
<evidence type="ECO:0000259" key="2">
    <source>
        <dbReference type="PROSITE" id="PS01033"/>
    </source>
</evidence>
<feature type="region of interest" description="Disordered" evidence="1">
    <location>
        <begin position="166"/>
        <end position="221"/>
    </location>
</feature>
<feature type="region of interest" description="Disordered" evidence="1">
    <location>
        <begin position="760"/>
        <end position="828"/>
    </location>
</feature>
<dbReference type="Gene3D" id="1.10.490.10">
    <property type="entry name" value="Globins"/>
    <property type="match status" value="1"/>
</dbReference>
<feature type="compositionally biased region" description="Polar residues" evidence="1">
    <location>
        <begin position="544"/>
        <end position="557"/>
    </location>
</feature>
<evidence type="ECO:0000256" key="1">
    <source>
        <dbReference type="SAM" id="MobiDB-lite"/>
    </source>
</evidence>
<proteinExistence type="predicted"/>
<feature type="compositionally biased region" description="Polar residues" evidence="1">
    <location>
        <begin position="817"/>
        <end position="828"/>
    </location>
</feature>
<dbReference type="Proteomes" id="UP001497383">
    <property type="component" value="Chromosome 1"/>
</dbReference>
<dbReference type="InterPro" id="IPR044399">
    <property type="entry name" value="Mb-like_M"/>
</dbReference>
<organism evidence="3 4">
    <name type="scientific">Lodderomyces beijingensis</name>
    <dbReference type="NCBI Taxonomy" id="1775926"/>
    <lineage>
        <taxon>Eukaryota</taxon>
        <taxon>Fungi</taxon>
        <taxon>Dikarya</taxon>
        <taxon>Ascomycota</taxon>
        <taxon>Saccharomycotina</taxon>
        <taxon>Pichiomycetes</taxon>
        <taxon>Debaryomycetaceae</taxon>
        <taxon>Candida/Lodderomyces clade</taxon>
        <taxon>Lodderomyces</taxon>
    </lineage>
</organism>
<accession>A0ABP0ZFF9</accession>
<evidence type="ECO:0000313" key="4">
    <source>
        <dbReference type="Proteomes" id="UP001497383"/>
    </source>
</evidence>
<reference evidence="3 4" key="1">
    <citation type="submission" date="2024-03" db="EMBL/GenBank/DDBJ databases">
        <authorList>
            <person name="Brejova B."/>
        </authorList>
    </citation>
    <scope>NUCLEOTIDE SEQUENCE [LARGE SCALE GENOMIC DNA]</scope>
    <source>
        <strain evidence="3 4">CBS 14171</strain>
    </source>
</reference>
<feature type="compositionally biased region" description="Polar residues" evidence="1">
    <location>
        <begin position="319"/>
        <end position="328"/>
    </location>
</feature>
<name>A0ABP0ZFF9_9ASCO</name>
<feature type="domain" description="Globin" evidence="2">
    <location>
        <begin position="5"/>
        <end position="141"/>
    </location>
</feature>
<feature type="region of interest" description="Disordered" evidence="1">
    <location>
        <begin position="656"/>
        <end position="678"/>
    </location>
</feature>
<dbReference type="PANTHER" id="PTHR43396">
    <property type="entry name" value="FLAVOHEMOPROTEIN"/>
    <property type="match status" value="1"/>
</dbReference>
<dbReference type="InterPro" id="IPR009050">
    <property type="entry name" value="Globin-like_sf"/>
</dbReference>
<feature type="compositionally biased region" description="Basic residues" evidence="1">
    <location>
        <begin position="574"/>
        <end position="584"/>
    </location>
</feature>
<dbReference type="InterPro" id="IPR000971">
    <property type="entry name" value="Globin"/>
</dbReference>
<dbReference type="PROSITE" id="PS01033">
    <property type="entry name" value="GLOBIN"/>
    <property type="match status" value="1"/>
</dbReference>
<dbReference type="InterPro" id="IPR012292">
    <property type="entry name" value="Globin/Proto"/>
</dbReference>
<feature type="compositionally biased region" description="Basic and acidic residues" evidence="1">
    <location>
        <begin position="509"/>
        <end position="521"/>
    </location>
</feature>